<dbReference type="RefSeq" id="WP_079717448.1">
    <property type="nucleotide sequence ID" value="NZ_FUYS01000006.1"/>
</dbReference>
<evidence type="ECO:0000256" key="5">
    <source>
        <dbReference type="ARBA" id="ARBA00048200"/>
    </source>
</evidence>
<dbReference type="SUPFAM" id="SSF51735">
    <property type="entry name" value="NAD(P)-binding Rossmann-fold domains"/>
    <property type="match status" value="1"/>
</dbReference>
<accession>A0A1T5DFT7</accession>
<evidence type="ECO:0000256" key="3">
    <source>
        <dbReference type="ARBA" id="ARBA00012929"/>
    </source>
</evidence>
<dbReference type="Gene3D" id="3.90.25.10">
    <property type="entry name" value="UDP-galactose 4-epimerase, domain 1"/>
    <property type="match status" value="1"/>
</dbReference>
<proteinExistence type="inferred from homology"/>
<dbReference type="STRING" id="623280.SAMN05660226_02777"/>
<dbReference type="InterPro" id="IPR005913">
    <property type="entry name" value="dTDP_dehydrorham_reduct"/>
</dbReference>
<comment type="similarity">
    <text evidence="2 6">Belongs to the dTDP-4-dehydrorhamnose reductase family.</text>
</comment>
<feature type="domain" description="RmlD-like substrate binding" evidence="7">
    <location>
        <begin position="1"/>
        <end position="281"/>
    </location>
</feature>
<dbReference type="Gene3D" id="3.40.50.720">
    <property type="entry name" value="NAD(P)-binding Rossmann-like Domain"/>
    <property type="match status" value="1"/>
</dbReference>
<protein>
    <recommendedName>
        <fullName evidence="4 6">dTDP-4-dehydrorhamnose reductase</fullName>
        <ecNumber evidence="3 6">1.1.1.133</ecNumber>
    </recommendedName>
</protein>
<sequence length="294" mass="32176">MKLLVTGTGGQLGSELKDLSASYSGYDFIFVGRKEFPLEDIGGIAGRLDALKPDTIINAAAYTAVDLAETAADSADRINHLGVGQIADWCRGNRAKLVHLSTDYVFDGNNDQPIVEESAKNPINTYGQTKHLGEEAIIASGADAIIIRTAWVYSSYGKNFVKTMLRLMSERDEIAVVNDQIGSPTYAHDLAKAILDIVHSDKWANGVYNYSNEGRISWYDFAVAIRDIRGLACKVNGIPTEAYPTPAKRPQYSLLDKRKIKATFGVAVPDWRASLTACLGKLKPTSRQNLQPYT</sequence>
<keyword evidence="9" id="KW-1185">Reference proteome</keyword>
<evidence type="ECO:0000256" key="2">
    <source>
        <dbReference type="ARBA" id="ARBA00010944"/>
    </source>
</evidence>
<dbReference type="PANTHER" id="PTHR10491">
    <property type="entry name" value="DTDP-4-DEHYDRORHAMNOSE REDUCTASE"/>
    <property type="match status" value="1"/>
</dbReference>
<dbReference type="PANTHER" id="PTHR10491:SF4">
    <property type="entry name" value="METHIONINE ADENOSYLTRANSFERASE 2 SUBUNIT BETA"/>
    <property type="match status" value="1"/>
</dbReference>
<comment type="function">
    <text evidence="6">Catalyzes the reduction of dTDP-6-deoxy-L-lyxo-4-hexulose to yield dTDP-L-rhamnose.</text>
</comment>
<gene>
    <name evidence="8" type="ORF">SAMN05660226_02777</name>
</gene>
<dbReference type="EMBL" id="FUYS01000006">
    <property type="protein sequence ID" value="SKB70350.1"/>
    <property type="molecule type" value="Genomic_DNA"/>
</dbReference>
<evidence type="ECO:0000313" key="9">
    <source>
        <dbReference type="Proteomes" id="UP000190541"/>
    </source>
</evidence>
<keyword evidence="6" id="KW-0521">NADP</keyword>
<dbReference type="GO" id="GO:0019305">
    <property type="term" value="P:dTDP-rhamnose biosynthetic process"/>
    <property type="evidence" value="ECO:0007669"/>
    <property type="project" value="UniProtKB-UniPathway"/>
</dbReference>
<evidence type="ECO:0000259" key="7">
    <source>
        <dbReference type="Pfam" id="PF04321"/>
    </source>
</evidence>
<comment type="pathway">
    <text evidence="1 6">Carbohydrate biosynthesis; dTDP-L-rhamnose biosynthesis.</text>
</comment>
<dbReference type="OrthoDB" id="9803892at2"/>
<evidence type="ECO:0000256" key="4">
    <source>
        <dbReference type="ARBA" id="ARBA00017099"/>
    </source>
</evidence>
<evidence type="ECO:0000256" key="6">
    <source>
        <dbReference type="RuleBase" id="RU364082"/>
    </source>
</evidence>
<name>A0A1T5DFT7_9SPHI</name>
<evidence type="ECO:0000256" key="1">
    <source>
        <dbReference type="ARBA" id="ARBA00004781"/>
    </source>
</evidence>
<organism evidence="8 9">
    <name type="scientific">Parapedobacter luteus</name>
    <dbReference type="NCBI Taxonomy" id="623280"/>
    <lineage>
        <taxon>Bacteria</taxon>
        <taxon>Pseudomonadati</taxon>
        <taxon>Bacteroidota</taxon>
        <taxon>Sphingobacteriia</taxon>
        <taxon>Sphingobacteriales</taxon>
        <taxon>Sphingobacteriaceae</taxon>
        <taxon>Parapedobacter</taxon>
    </lineage>
</organism>
<dbReference type="NCBIfam" id="TIGR01214">
    <property type="entry name" value="rmlD"/>
    <property type="match status" value="1"/>
</dbReference>
<dbReference type="GO" id="GO:0005829">
    <property type="term" value="C:cytosol"/>
    <property type="evidence" value="ECO:0007669"/>
    <property type="project" value="TreeGrafter"/>
</dbReference>
<dbReference type="Pfam" id="PF04321">
    <property type="entry name" value="RmlD_sub_bind"/>
    <property type="match status" value="1"/>
</dbReference>
<keyword evidence="6" id="KW-0560">Oxidoreductase</keyword>
<comment type="catalytic activity">
    <reaction evidence="5">
        <text>dTDP-beta-L-rhamnose + NADP(+) = dTDP-4-dehydro-beta-L-rhamnose + NADPH + H(+)</text>
        <dbReference type="Rhea" id="RHEA:21796"/>
        <dbReference type="ChEBI" id="CHEBI:15378"/>
        <dbReference type="ChEBI" id="CHEBI:57510"/>
        <dbReference type="ChEBI" id="CHEBI:57783"/>
        <dbReference type="ChEBI" id="CHEBI:58349"/>
        <dbReference type="ChEBI" id="CHEBI:62830"/>
        <dbReference type="EC" id="1.1.1.133"/>
    </reaction>
</comment>
<dbReference type="InterPro" id="IPR029903">
    <property type="entry name" value="RmlD-like-bd"/>
</dbReference>
<dbReference type="GO" id="GO:0008831">
    <property type="term" value="F:dTDP-4-dehydrorhamnose reductase activity"/>
    <property type="evidence" value="ECO:0007669"/>
    <property type="project" value="UniProtKB-EC"/>
</dbReference>
<evidence type="ECO:0000313" key="8">
    <source>
        <dbReference type="EMBL" id="SKB70350.1"/>
    </source>
</evidence>
<dbReference type="AlphaFoldDB" id="A0A1T5DFT7"/>
<dbReference type="InterPro" id="IPR036291">
    <property type="entry name" value="NAD(P)-bd_dom_sf"/>
</dbReference>
<dbReference type="UniPathway" id="UPA00124"/>
<dbReference type="CDD" id="cd05254">
    <property type="entry name" value="dTDP_HR_like_SDR_e"/>
    <property type="match status" value="1"/>
</dbReference>
<reference evidence="8 9" key="1">
    <citation type="submission" date="2017-02" db="EMBL/GenBank/DDBJ databases">
        <authorList>
            <person name="Peterson S.W."/>
        </authorList>
    </citation>
    <scope>NUCLEOTIDE SEQUENCE [LARGE SCALE GENOMIC DNA]</scope>
    <source>
        <strain evidence="8 9">DSM 22899</strain>
    </source>
</reference>
<dbReference type="EC" id="1.1.1.133" evidence="3 6"/>
<dbReference type="Proteomes" id="UP000190541">
    <property type="component" value="Unassembled WGS sequence"/>
</dbReference>